<dbReference type="RefSeq" id="WP_101571131.1">
    <property type="nucleotide sequence ID" value="NZ_JACOOK010000001.1"/>
</dbReference>
<reference evidence="2 3" key="1">
    <citation type="submission" date="2020-08" db="EMBL/GenBank/DDBJ databases">
        <title>Genome public.</title>
        <authorList>
            <person name="Liu C."/>
            <person name="Sun Q."/>
        </authorList>
    </citation>
    <scope>NUCLEOTIDE SEQUENCE [LARGE SCALE GENOMIC DNA]</scope>
    <source>
        <strain evidence="2 3">New-7</strain>
    </source>
</reference>
<gene>
    <name evidence="2" type="ORF">H8S08_02015</name>
</gene>
<feature type="chain" id="PRO_5046814508" evidence="1">
    <location>
        <begin position="25"/>
        <end position="510"/>
    </location>
</feature>
<comment type="caution">
    <text evidence="2">The sequence shown here is derived from an EMBL/GenBank/DDBJ whole genome shotgun (WGS) entry which is preliminary data.</text>
</comment>
<keyword evidence="3" id="KW-1185">Reference proteome</keyword>
<accession>A0ABR7CJH1</accession>
<dbReference type="Proteomes" id="UP000636891">
    <property type="component" value="Unassembled WGS sequence"/>
</dbReference>
<dbReference type="PROSITE" id="PS51257">
    <property type="entry name" value="PROKAR_LIPOPROTEIN"/>
    <property type="match status" value="1"/>
</dbReference>
<dbReference type="EMBL" id="JACOOK010000001">
    <property type="protein sequence ID" value="MBC5615798.1"/>
    <property type="molecule type" value="Genomic_DNA"/>
</dbReference>
<evidence type="ECO:0000256" key="1">
    <source>
        <dbReference type="SAM" id="SignalP"/>
    </source>
</evidence>
<name>A0ABR7CJH1_9BACT</name>
<protein>
    <submittedName>
        <fullName evidence="2">Uncharacterized protein</fullName>
    </submittedName>
</protein>
<keyword evidence="1" id="KW-0732">Signal</keyword>
<evidence type="ECO:0000313" key="3">
    <source>
        <dbReference type="Proteomes" id="UP000636891"/>
    </source>
</evidence>
<feature type="signal peptide" evidence="1">
    <location>
        <begin position="1"/>
        <end position="24"/>
    </location>
</feature>
<proteinExistence type="predicted"/>
<sequence length="510" mass="55756">MKKYLQISALCLVVLAAGIFSSCKDDESGSSSPLIGMSVQLAAADSTVSTRINIDHANRLVTVSLSQEARDLSHVLCTFDLVNGASLYTPSVTNPVEMDLSDVTGVNILTGDNIVCYKIVAEVDSPIKEVKASYGGVEAVTSLDKKSRLINVYFGSDPVDFTQVQVEFVISAISSMVDPTSTNLTMDLSADTTYVKVQNDLVGTATYKMICWNDPSDNNLAIKRSADVEVTDNGGGSYTLNTTGTAPTVSTSMFPVSAGSVVSFSYKATKAIGRPRLSLDVNNKKLQMLGYEMNQADDWTEYAVDLGGVYFDMGSELAPGYPLTLSLGSESGVTIEIKDIQVREKNYEEQMFADNAYYFKFEDGKTGNNLKVNDVTTDEQFLTYKFTPSGTSDPYVSAKSREKAVTINDNQIYFEYKSESPFELQLFWQAVADSWSGRAGYMLPVSDVWVAVHMDWTDQVKSIFTTNPTAGDAGAPFRFDLEDLKDHSGGMIANVPIYVRNLRIGQKSYE</sequence>
<evidence type="ECO:0000313" key="2">
    <source>
        <dbReference type="EMBL" id="MBC5615798.1"/>
    </source>
</evidence>
<organism evidence="2 3">
    <name type="scientific">Alistipes hominis</name>
    <dbReference type="NCBI Taxonomy" id="2763015"/>
    <lineage>
        <taxon>Bacteria</taxon>
        <taxon>Pseudomonadati</taxon>
        <taxon>Bacteroidota</taxon>
        <taxon>Bacteroidia</taxon>
        <taxon>Bacteroidales</taxon>
        <taxon>Rikenellaceae</taxon>
        <taxon>Alistipes</taxon>
    </lineage>
</organism>